<evidence type="ECO:0000313" key="3">
    <source>
        <dbReference type="Proteomes" id="UP001431449"/>
    </source>
</evidence>
<dbReference type="RefSeq" id="WP_248210185.1">
    <property type="nucleotide sequence ID" value="NZ_JALNMH010000010.1"/>
</dbReference>
<keyword evidence="3" id="KW-1185">Reference proteome</keyword>
<proteinExistence type="predicted"/>
<dbReference type="Pfam" id="PF06945">
    <property type="entry name" value="DUF1289"/>
    <property type="match status" value="1"/>
</dbReference>
<dbReference type="Proteomes" id="UP001431449">
    <property type="component" value="Unassembled WGS sequence"/>
</dbReference>
<accession>A0ABT0GIY1</accession>
<organism evidence="2 3">
    <name type="scientific">Pseudomarimonas salicorniae</name>
    <dbReference type="NCBI Taxonomy" id="2933270"/>
    <lineage>
        <taxon>Bacteria</taxon>
        <taxon>Pseudomonadati</taxon>
        <taxon>Pseudomonadota</taxon>
        <taxon>Gammaproteobacteria</taxon>
        <taxon>Lysobacterales</taxon>
        <taxon>Lysobacteraceae</taxon>
        <taxon>Pseudomarimonas</taxon>
    </lineage>
</organism>
<name>A0ABT0GIY1_9GAMM</name>
<dbReference type="EMBL" id="JALNMH010000010">
    <property type="protein sequence ID" value="MCK7594515.1"/>
    <property type="molecule type" value="Genomic_DNA"/>
</dbReference>
<reference evidence="2" key="1">
    <citation type="submission" date="2022-04" db="EMBL/GenBank/DDBJ databases">
        <title>Lysobacter sp. CAU 1642 isolated from sea sand.</title>
        <authorList>
            <person name="Kim W."/>
        </authorList>
    </citation>
    <scope>NUCLEOTIDE SEQUENCE</scope>
    <source>
        <strain evidence="2">CAU 1642</strain>
    </source>
</reference>
<protein>
    <submittedName>
        <fullName evidence="2">DUF1289 domain-containing protein</fullName>
    </submittedName>
</protein>
<gene>
    <name evidence="2" type="ORF">M0G41_12640</name>
</gene>
<sequence length="74" mass="8204">MRQCCLDEADVCLGCGRHVDEILAWHAADAIARRAILERAAQRRRARAQRRHDSNPAPTDGSARPFQASQDPPA</sequence>
<dbReference type="InterPro" id="IPR010710">
    <property type="entry name" value="DUF1289"/>
</dbReference>
<evidence type="ECO:0000256" key="1">
    <source>
        <dbReference type="SAM" id="MobiDB-lite"/>
    </source>
</evidence>
<feature type="region of interest" description="Disordered" evidence="1">
    <location>
        <begin position="41"/>
        <end position="74"/>
    </location>
</feature>
<evidence type="ECO:0000313" key="2">
    <source>
        <dbReference type="EMBL" id="MCK7594515.1"/>
    </source>
</evidence>
<comment type="caution">
    <text evidence="2">The sequence shown here is derived from an EMBL/GenBank/DDBJ whole genome shotgun (WGS) entry which is preliminary data.</text>
</comment>